<feature type="transmembrane region" description="Helical" evidence="8">
    <location>
        <begin position="252"/>
        <end position="270"/>
    </location>
</feature>
<keyword evidence="2" id="KW-0813">Transport</keyword>
<feature type="transmembrane region" description="Helical" evidence="8">
    <location>
        <begin position="196"/>
        <end position="214"/>
    </location>
</feature>
<feature type="transmembrane region" description="Helical" evidence="8">
    <location>
        <begin position="158"/>
        <end position="175"/>
    </location>
</feature>
<keyword evidence="3 8" id="KW-0812">Transmembrane</keyword>
<keyword evidence="5 8" id="KW-0472">Membrane</keyword>
<evidence type="ECO:0000256" key="8">
    <source>
        <dbReference type="SAM" id="Phobius"/>
    </source>
</evidence>
<sequence>MNNTLQRHRDTTLSVSPIEEADIERGPSGETDALLLKGSMDGADSHDASMESSRHLDGDDSDKARQRLVTTILINLSAIMERTDEQLLPAVYRFVGASFQASPSQLGYLTLSRAVVQAIVSPVGGFLGHYYNRIWVITFGCLLWGIMTGAFASCHTVAQGYIFWGINGIGLSMVIPSGQSMVADYYPEERRGAAFGALYLTGAIGAMLGALYATNIGALHPLGIEGWRFAFLSVGLLSATIGAHPPLLLPHLLFKIVCLAGAGILTFLFGHDPRFEDDSAIAVADEDAEAEQPSFWGLLEELGIVCTIPTFLIIVFQGIVGSAPWNAIVFLTLYLQLLGMGDAASSSLMALFLGGSALGGLLGGLLGDWAERISPYHGRIIVCQLSVFAGVPFSFVLFKYLPMDGSDPLVVAVYAVLLFFMGLCIAAAAPACNNPVFAEIVPPELRNMIYAFDRSFEGAIAACGAPLVGILAERVFGFKGAAEIDPGDVDQNLSKARALGNALLCCMAVPWALCVIIYTGLHYTYPRDKRRALFLAQMEPVNEDLVRAATMDLGYLDLGYVLLPRTRSKARPPKRTASCPELCLLHSL</sequence>
<evidence type="ECO:0000256" key="5">
    <source>
        <dbReference type="ARBA" id="ARBA00023136"/>
    </source>
</evidence>
<comment type="similarity">
    <text evidence="6">Belongs to the major facilitator superfamily. Spinster (TC 2.A.1.49) family.</text>
</comment>
<evidence type="ECO:0000256" key="2">
    <source>
        <dbReference type="ARBA" id="ARBA00022448"/>
    </source>
</evidence>
<dbReference type="SUPFAM" id="SSF103473">
    <property type="entry name" value="MFS general substrate transporter"/>
    <property type="match status" value="1"/>
</dbReference>
<feature type="transmembrane region" description="Helical" evidence="8">
    <location>
        <begin position="302"/>
        <end position="335"/>
    </location>
</feature>
<evidence type="ECO:0000256" key="3">
    <source>
        <dbReference type="ARBA" id="ARBA00022692"/>
    </source>
</evidence>
<dbReference type="Pfam" id="PF07690">
    <property type="entry name" value="MFS_1"/>
    <property type="match status" value="1"/>
</dbReference>
<feature type="transmembrane region" description="Helical" evidence="8">
    <location>
        <begin position="347"/>
        <end position="366"/>
    </location>
</feature>
<keyword evidence="11" id="KW-1185">Reference proteome</keyword>
<feature type="transmembrane region" description="Helical" evidence="8">
    <location>
        <begin position="498"/>
        <end position="521"/>
    </location>
</feature>
<dbReference type="InterPro" id="IPR011701">
    <property type="entry name" value="MFS"/>
</dbReference>
<proteinExistence type="inferred from homology"/>
<dbReference type="PROSITE" id="PS50850">
    <property type="entry name" value="MFS"/>
    <property type="match status" value="1"/>
</dbReference>
<dbReference type="InterPro" id="IPR036259">
    <property type="entry name" value="MFS_trans_sf"/>
</dbReference>
<comment type="subcellular location">
    <subcellularLocation>
        <location evidence="1">Membrane</location>
        <topology evidence="1">Multi-pass membrane protein</topology>
    </subcellularLocation>
</comment>
<dbReference type="KEGG" id="csl:COCSUDRAFT_24081"/>
<dbReference type="InterPro" id="IPR020846">
    <property type="entry name" value="MFS_dom"/>
</dbReference>
<feature type="transmembrane region" description="Helical" evidence="8">
    <location>
        <begin position="226"/>
        <end position="245"/>
    </location>
</feature>
<evidence type="ECO:0000259" key="9">
    <source>
        <dbReference type="PROSITE" id="PS50850"/>
    </source>
</evidence>
<feature type="region of interest" description="Disordered" evidence="7">
    <location>
        <begin position="1"/>
        <end position="35"/>
    </location>
</feature>
<evidence type="ECO:0000313" key="11">
    <source>
        <dbReference type="Proteomes" id="UP000007264"/>
    </source>
</evidence>
<feature type="transmembrane region" description="Helical" evidence="8">
    <location>
        <begin position="409"/>
        <end position="429"/>
    </location>
</feature>
<dbReference type="GO" id="GO:0016020">
    <property type="term" value="C:membrane"/>
    <property type="evidence" value="ECO:0007669"/>
    <property type="project" value="UniProtKB-SubCell"/>
</dbReference>
<dbReference type="Proteomes" id="UP000007264">
    <property type="component" value="Unassembled WGS sequence"/>
</dbReference>
<evidence type="ECO:0000256" key="7">
    <source>
        <dbReference type="SAM" id="MobiDB-lite"/>
    </source>
</evidence>
<dbReference type="AlphaFoldDB" id="I0YWT8"/>
<evidence type="ECO:0000256" key="1">
    <source>
        <dbReference type="ARBA" id="ARBA00004141"/>
    </source>
</evidence>
<reference evidence="10 11" key="1">
    <citation type="journal article" date="2012" name="Genome Biol.">
        <title>The genome of the polar eukaryotic microalga coccomyxa subellipsoidea reveals traits of cold adaptation.</title>
        <authorList>
            <person name="Blanc G."/>
            <person name="Agarkova I."/>
            <person name="Grimwood J."/>
            <person name="Kuo A."/>
            <person name="Brueggeman A."/>
            <person name="Dunigan D."/>
            <person name="Gurnon J."/>
            <person name="Ladunga I."/>
            <person name="Lindquist E."/>
            <person name="Lucas S."/>
            <person name="Pangilinan J."/>
            <person name="Proschold T."/>
            <person name="Salamov A."/>
            <person name="Schmutz J."/>
            <person name="Weeks D."/>
            <person name="Yamada T."/>
            <person name="Claverie J.M."/>
            <person name="Grigoriev I."/>
            <person name="Van Etten J."/>
            <person name="Lomsadze A."/>
            <person name="Borodovsky M."/>
        </authorList>
    </citation>
    <scope>NUCLEOTIDE SEQUENCE [LARGE SCALE GENOMIC DNA]</scope>
    <source>
        <strain evidence="10 11">C-169</strain>
    </source>
</reference>
<comment type="caution">
    <text evidence="10">The sequence shown here is derived from an EMBL/GenBank/DDBJ whole genome shotgun (WGS) entry which is preliminary data.</text>
</comment>
<dbReference type="Gene3D" id="1.20.1250.20">
    <property type="entry name" value="MFS general substrate transporter like domains"/>
    <property type="match status" value="1"/>
</dbReference>
<dbReference type="RefSeq" id="XP_005647401.1">
    <property type="nucleotide sequence ID" value="XM_005647344.1"/>
</dbReference>
<gene>
    <name evidence="10" type="ORF">COCSUDRAFT_24081</name>
</gene>
<dbReference type="GO" id="GO:0022857">
    <property type="term" value="F:transmembrane transporter activity"/>
    <property type="evidence" value="ECO:0007669"/>
    <property type="project" value="InterPro"/>
</dbReference>
<dbReference type="GeneID" id="17040844"/>
<keyword evidence="4 8" id="KW-1133">Transmembrane helix</keyword>
<dbReference type="PANTHER" id="PTHR23505:SF52">
    <property type="entry name" value="MAJOR FACILITATOR SUPERFAMILY PROTEIN"/>
    <property type="match status" value="1"/>
</dbReference>
<protein>
    <submittedName>
        <fullName evidence="10">MFS general substrate transporter</fullName>
    </submittedName>
</protein>
<dbReference type="PANTHER" id="PTHR23505">
    <property type="entry name" value="SPINSTER"/>
    <property type="match status" value="1"/>
</dbReference>
<evidence type="ECO:0000313" key="10">
    <source>
        <dbReference type="EMBL" id="EIE22857.1"/>
    </source>
</evidence>
<feature type="domain" description="Major facilitator superfamily (MFS) profile" evidence="9">
    <location>
        <begin position="70"/>
        <end position="529"/>
    </location>
</feature>
<evidence type="ECO:0000256" key="4">
    <source>
        <dbReference type="ARBA" id="ARBA00022989"/>
    </source>
</evidence>
<accession>I0YWT8</accession>
<dbReference type="InterPro" id="IPR044770">
    <property type="entry name" value="MFS_spinster-like"/>
</dbReference>
<dbReference type="OrthoDB" id="440755at2759"/>
<evidence type="ECO:0000256" key="6">
    <source>
        <dbReference type="ARBA" id="ARBA00024338"/>
    </source>
</evidence>
<name>I0YWT8_COCSC</name>
<dbReference type="eggNOG" id="KOG1330">
    <property type="taxonomic scope" value="Eukaryota"/>
</dbReference>
<organism evidence="10 11">
    <name type="scientific">Coccomyxa subellipsoidea (strain C-169)</name>
    <name type="common">Green microalga</name>
    <dbReference type="NCBI Taxonomy" id="574566"/>
    <lineage>
        <taxon>Eukaryota</taxon>
        <taxon>Viridiplantae</taxon>
        <taxon>Chlorophyta</taxon>
        <taxon>core chlorophytes</taxon>
        <taxon>Trebouxiophyceae</taxon>
        <taxon>Trebouxiophyceae incertae sedis</taxon>
        <taxon>Coccomyxaceae</taxon>
        <taxon>Coccomyxa</taxon>
        <taxon>Coccomyxa subellipsoidea</taxon>
    </lineage>
</organism>
<feature type="transmembrane region" description="Helical" evidence="8">
    <location>
        <begin position="134"/>
        <end position="152"/>
    </location>
</feature>
<feature type="transmembrane region" description="Helical" evidence="8">
    <location>
        <begin position="378"/>
        <end position="397"/>
    </location>
</feature>
<dbReference type="EMBL" id="AGSI01000009">
    <property type="protein sequence ID" value="EIE22857.1"/>
    <property type="molecule type" value="Genomic_DNA"/>
</dbReference>